<evidence type="ECO:0000313" key="3">
    <source>
        <dbReference type="Proteomes" id="UP001470230"/>
    </source>
</evidence>
<feature type="domain" description="KilA-N" evidence="1">
    <location>
        <begin position="5"/>
        <end position="110"/>
    </location>
</feature>
<comment type="caution">
    <text evidence="2">The sequence shown here is derived from an EMBL/GenBank/DDBJ whole genome shotgun (WGS) entry which is preliminary data.</text>
</comment>
<gene>
    <name evidence="2" type="ORF">M9Y10_044514</name>
</gene>
<protein>
    <recommendedName>
        <fullName evidence="1">KilA-N domain-containing protein</fullName>
    </recommendedName>
</protein>
<keyword evidence="3" id="KW-1185">Reference proteome</keyword>
<accession>A0ABR2JTC7</accession>
<dbReference type="PANTHER" id="PTHR48135">
    <property type="match status" value="1"/>
</dbReference>
<evidence type="ECO:0000259" key="1">
    <source>
        <dbReference type="PROSITE" id="PS51301"/>
    </source>
</evidence>
<dbReference type="PROSITE" id="PS51301">
    <property type="entry name" value="KILA_N"/>
    <property type="match status" value="1"/>
</dbReference>
<proteinExistence type="predicted"/>
<dbReference type="Pfam" id="PF04383">
    <property type="entry name" value="KilA-N"/>
    <property type="match status" value="1"/>
</dbReference>
<evidence type="ECO:0000313" key="2">
    <source>
        <dbReference type="EMBL" id="KAK8881878.1"/>
    </source>
</evidence>
<dbReference type="SMART" id="SM01252">
    <property type="entry name" value="KilA-N"/>
    <property type="match status" value="1"/>
</dbReference>
<name>A0ABR2JTC7_9EUKA</name>
<dbReference type="Proteomes" id="UP001470230">
    <property type="component" value="Unassembled WGS sequence"/>
</dbReference>
<dbReference type="PANTHER" id="PTHR48135:SF1">
    <property type="entry name" value="KILA-N DOMAIN-CONTAINING PROTEIN"/>
    <property type="match status" value="1"/>
</dbReference>
<dbReference type="InterPro" id="IPR018004">
    <property type="entry name" value="KilA/APSES_HTH"/>
</dbReference>
<dbReference type="EMBL" id="JAPFFF010000009">
    <property type="protein sequence ID" value="KAK8881878.1"/>
    <property type="molecule type" value="Genomic_DNA"/>
</dbReference>
<organism evidence="2 3">
    <name type="scientific">Tritrichomonas musculus</name>
    <dbReference type="NCBI Taxonomy" id="1915356"/>
    <lineage>
        <taxon>Eukaryota</taxon>
        <taxon>Metamonada</taxon>
        <taxon>Parabasalia</taxon>
        <taxon>Tritrichomonadida</taxon>
        <taxon>Tritrichomonadidae</taxon>
        <taxon>Tritrichomonas</taxon>
    </lineage>
</organism>
<sequence length="209" mass="24751">MTAYNFEVKTYNGVEIIINTIDGYVNASQMCSSNNKQWRHYKNTKSWKSVKNAFERRYSEGGIIRPPSYFLEKVAPKYQGEYIHPKLVHFVAEYCSVDYAFIVAEIMDSINDKVHEVLNEKQLPDTVENAKPVFVDVAKQIAPSIQTQTLENQCWGYRDKVYELDQWEQDDLRRCINDYKEIKEKLIEQEQKLSEWGRFVDTYFPEFNK</sequence>
<reference evidence="2 3" key="1">
    <citation type="submission" date="2024-04" db="EMBL/GenBank/DDBJ databases">
        <title>Tritrichomonas musculus Genome.</title>
        <authorList>
            <person name="Alves-Ferreira E."/>
            <person name="Grigg M."/>
            <person name="Lorenzi H."/>
            <person name="Galac M."/>
        </authorList>
    </citation>
    <scope>NUCLEOTIDE SEQUENCE [LARGE SCALE GENOMIC DNA]</scope>
    <source>
        <strain evidence="2 3">EAF2021</strain>
    </source>
</reference>
<dbReference type="InterPro" id="IPR017880">
    <property type="entry name" value="KilA_N"/>
</dbReference>